<accession>A0A9E6MIU8</accession>
<protein>
    <recommendedName>
        <fullName evidence="3">DUF883 domain-containing protein</fullName>
    </recommendedName>
</protein>
<evidence type="ECO:0000313" key="1">
    <source>
        <dbReference type="EMBL" id="QQV75585.1"/>
    </source>
</evidence>
<organism evidence="1 2">
    <name type="scientific">Rickettsia tillamookensis</name>
    <dbReference type="NCBI Taxonomy" id="2761623"/>
    <lineage>
        <taxon>Bacteria</taxon>
        <taxon>Pseudomonadati</taxon>
        <taxon>Pseudomonadota</taxon>
        <taxon>Alphaproteobacteria</taxon>
        <taxon>Rickettsiales</taxon>
        <taxon>Rickettsiaceae</taxon>
        <taxon>Rickettsieae</taxon>
        <taxon>Rickettsia</taxon>
        <taxon>spotted fever group</taxon>
    </lineage>
</organism>
<evidence type="ECO:0008006" key="3">
    <source>
        <dbReference type="Google" id="ProtNLM"/>
    </source>
</evidence>
<dbReference type="RefSeq" id="WP_202069132.1">
    <property type="nucleotide sequence ID" value="NZ_CP060138.2"/>
</dbReference>
<sequence>MKESNSNSAKEDVEGIKKDIESLVSRLRNLKGKSGDILDEQLGNLSSVMEHYKDKGMDKGKANVADLCESTRDHPLRNLAYAFGAGVLLAILMK</sequence>
<evidence type="ECO:0000313" key="2">
    <source>
        <dbReference type="Proteomes" id="UP000595296"/>
    </source>
</evidence>
<reference evidence="1 2" key="1">
    <citation type="journal article" date="2021" name="Int. J. Syst. Evol. Microbiol.">
        <title>Characterization of a novel transitional group Rickettsia species (Rickettsia tillamookensis sp. nov.) from the western black-legged tick, Ixodes pacificus.</title>
        <authorList>
            <person name="Gauthier D.T."/>
            <person name="Karpathy S.E."/>
            <person name="Grizzard S.L."/>
            <person name="Batra D."/>
            <person name="Rowe L.A."/>
            <person name="Paddock C.D."/>
        </authorList>
    </citation>
    <scope>NUCLEOTIDE SEQUENCE [LARGE SCALE GENOMIC DNA]</scope>
    <source>
        <strain evidence="1 2">Tillamook 23</strain>
    </source>
</reference>
<gene>
    <name evidence="1" type="ORF">H6P87_01147</name>
</gene>
<name>A0A9E6MIU8_9RICK</name>
<dbReference type="Proteomes" id="UP000595296">
    <property type="component" value="Chromosome"/>
</dbReference>
<proteinExistence type="predicted"/>
<keyword evidence="2" id="KW-1185">Reference proteome</keyword>
<dbReference type="EMBL" id="CP060138">
    <property type="protein sequence ID" value="QQV75585.1"/>
    <property type="molecule type" value="Genomic_DNA"/>
</dbReference>